<dbReference type="EMBL" id="PFBA01000026">
    <property type="protein sequence ID" value="PIT92347.1"/>
    <property type="molecule type" value="Genomic_DNA"/>
</dbReference>
<feature type="transmembrane region" description="Helical" evidence="1">
    <location>
        <begin position="104"/>
        <end position="121"/>
    </location>
</feature>
<feature type="transmembrane region" description="Helical" evidence="1">
    <location>
        <begin position="64"/>
        <end position="84"/>
    </location>
</feature>
<feature type="transmembrane region" description="Helical" evidence="1">
    <location>
        <begin position="37"/>
        <end position="58"/>
    </location>
</feature>
<keyword evidence="1" id="KW-1133">Transmembrane helix</keyword>
<gene>
    <name evidence="2" type="ORF">COU08_02965</name>
</gene>
<dbReference type="AlphaFoldDB" id="A0A2M6WHS8"/>
<sequence length="124" mass="14446">MPYFIDAVILFFGLWGIFAGIFPRIEKRFALFLASSLHYKSWGLIALTIGFFMINSLTGVPAEMVWFIIILTLAIEVKGVLLFVLPERVVTKHLKYYRSWPNELERLAGFVWVLITLYYFVSIF</sequence>
<reference evidence="3" key="1">
    <citation type="submission" date="2017-09" db="EMBL/GenBank/DDBJ databases">
        <title>Depth-based differentiation of microbial function through sediment-hosted aquifers and enrichment of novel symbionts in the deep terrestrial subsurface.</title>
        <authorList>
            <person name="Probst A.J."/>
            <person name="Ladd B."/>
            <person name="Jarett J.K."/>
            <person name="Geller-Mcgrath D.E."/>
            <person name="Sieber C.M.K."/>
            <person name="Emerson J.B."/>
            <person name="Anantharaman K."/>
            <person name="Thomas B.C."/>
            <person name="Malmstrom R."/>
            <person name="Stieglmeier M."/>
            <person name="Klingl A."/>
            <person name="Woyke T."/>
            <person name="Ryan C.M."/>
            <person name="Banfield J.F."/>
        </authorList>
    </citation>
    <scope>NUCLEOTIDE SEQUENCE [LARGE SCALE GENOMIC DNA]</scope>
</reference>
<protein>
    <submittedName>
        <fullName evidence="2">Uncharacterized protein</fullName>
    </submittedName>
</protein>
<name>A0A2M6WHS8_9BACT</name>
<evidence type="ECO:0000313" key="3">
    <source>
        <dbReference type="Proteomes" id="UP000228635"/>
    </source>
</evidence>
<evidence type="ECO:0000313" key="2">
    <source>
        <dbReference type="EMBL" id="PIT92347.1"/>
    </source>
</evidence>
<keyword evidence="1" id="KW-0812">Transmembrane</keyword>
<accession>A0A2M6WHS8</accession>
<feature type="transmembrane region" description="Helical" evidence="1">
    <location>
        <begin position="6"/>
        <end position="25"/>
    </location>
</feature>
<keyword evidence="1" id="KW-0472">Membrane</keyword>
<comment type="caution">
    <text evidence="2">The sequence shown here is derived from an EMBL/GenBank/DDBJ whole genome shotgun (WGS) entry which is preliminary data.</text>
</comment>
<organism evidence="2 3">
    <name type="scientific">Candidatus Harrisonbacteria bacterium CG10_big_fil_rev_8_21_14_0_10_42_17</name>
    <dbReference type="NCBI Taxonomy" id="1974584"/>
    <lineage>
        <taxon>Bacteria</taxon>
        <taxon>Candidatus Harrisoniibacteriota</taxon>
    </lineage>
</organism>
<evidence type="ECO:0000256" key="1">
    <source>
        <dbReference type="SAM" id="Phobius"/>
    </source>
</evidence>
<proteinExistence type="predicted"/>
<dbReference type="Proteomes" id="UP000228635">
    <property type="component" value="Unassembled WGS sequence"/>
</dbReference>